<dbReference type="AlphaFoldDB" id="A0A933SE47"/>
<evidence type="ECO:0000256" key="1">
    <source>
        <dbReference type="ARBA" id="ARBA00010982"/>
    </source>
</evidence>
<dbReference type="PANTHER" id="PTHR18919:SF107">
    <property type="entry name" value="ACETYL-COA ACETYLTRANSFERASE, CYTOSOLIC"/>
    <property type="match status" value="1"/>
</dbReference>
<comment type="similarity">
    <text evidence="1 5">Belongs to the thiolase-like superfamily. Thiolase family.</text>
</comment>
<dbReference type="Pfam" id="PF00108">
    <property type="entry name" value="Thiolase_N"/>
    <property type="match status" value="1"/>
</dbReference>
<dbReference type="GO" id="GO:0003988">
    <property type="term" value="F:acetyl-CoA C-acyltransferase activity"/>
    <property type="evidence" value="ECO:0007669"/>
    <property type="project" value="UniProtKB-ARBA"/>
</dbReference>
<evidence type="ECO:0000256" key="3">
    <source>
        <dbReference type="ARBA" id="ARBA00023315"/>
    </source>
</evidence>
<dbReference type="PROSITE" id="PS00099">
    <property type="entry name" value="THIOLASE_3"/>
    <property type="match status" value="1"/>
</dbReference>
<dbReference type="NCBIfam" id="TIGR01930">
    <property type="entry name" value="AcCoA-C-Actrans"/>
    <property type="match status" value="1"/>
</dbReference>
<comment type="caution">
    <text evidence="8">The sequence shown here is derived from an EMBL/GenBank/DDBJ whole genome shotgun (WGS) entry which is preliminary data.</text>
</comment>
<dbReference type="InterPro" id="IPR002155">
    <property type="entry name" value="Thiolase"/>
</dbReference>
<reference evidence="8" key="1">
    <citation type="submission" date="2020-07" db="EMBL/GenBank/DDBJ databases">
        <title>Huge and variable diversity of episymbiotic CPR bacteria and DPANN archaea in groundwater ecosystems.</title>
        <authorList>
            <person name="He C.Y."/>
            <person name="Keren R."/>
            <person name="Whittaker M."/>
            <person name="Farag I.F."/>
            <person name="Doudna J."/>
            <person name="Cate J.H.D."/>
            <person name="Banfield J.F."/>
        </authorList>
    </citation>
    <scope>NUCLEOTIDE SEQUENCE</scope>
    <source>
        <strain evidence="8">NC_groundwater_1813_Pr3_B-0.1um_71_17</strain>
    </source>
</reference>
<dbReference type="EMBL" id="JACRIW010000093">
    <property type="protein sequence ID" value="MBI5170452.1"/>
    <property type="molecule type" value="Genomic_DNA"/>
</dbReference>
<dbReference type="InterPro" id="IPR020617">
    <property type="entry name" value="Thiolase_C"/>
</dbReference>
<accession>A0A933SE47</accession>
<keyword evidence="2 5" id="KW-0808">Transferase</keyword>
<feature type="active site" description="Proton acceptor" evidence="4">
    <location>
        <position position="346"/>
    </location>
</feature>
<dbReference type="InterPro" id="IPR020610">
    <property type="entry name" value="Thiolase_AS"/>
</dbReference>
<evidence type="ECO:0000313" key="8">
    <source>
        <dbReference type="EMBL" id="MBI5170452.1"/>
    </source>
</evidence>
<keyword evidence="3 5" id="KW-0012">Acyltransferase</keyword>
<dbReference type="CDD" id="cd00751">
    <property type="entry name" value="thiolase"/>
    <property type="match status" value="1"/>
</dbReference>
<dbReference type="PROSITE" id="PS00098">
    <property type="entry name" value="THIOLASE_1"/>
    <property type="match status" value="1"/>
</dbReference>
<evidence type="ECO:0000259" key="7">
    <source>
        <dbReference type="Pfam" id="PF02803"/>
    </source>
</evidence>
<dbReference type="PANTHER" id="PTHR18919">
    <property type="entry name" value="ACETYL-COA C-ACYLTRANSFERASE"/>
    <property type="match status" value="1"/>
</dbReference>
<evidence type="ECO:0000256" key="2">
    <source>
        <dbReference type="ARBA" id="ARBA00022679"/>
    </source>
</evidence>
<dbReference type="InterPro" id="IPR020616">
    <property type="entry name" value="Thiolase_N"/>
</dbReference>
<evidence type="ECO:0000256" key="4">
    <source>
        <dbReference type="PIRSR" id="PIRSR000429-1"/>
    </source>
</evidence>
<organism evidence="8 9">
    <name type="scientific">Eiseniibacteriota bacterium</name>
    <dbReference type="NCBI Taxonomy" id="2212470"/>
    <lineage>
        <taxon>Bacteria</taxon>
        <taxon>Candidatus Eiseniibacteriota</taxon>
    </lineage>
</organism>
<dbReference type="Gene3D" id="3.40.47.10">
    <property type="match status" value="1"/>
</dbReference>
<evidence type="ECO:0000256" key="5">
    <source>
        <dbReference type="RuleBase" id="RU003557"/>
    </source>
</evidence>
<protein>
    <submittedName>
        <fullName evidence="8">Thiolase family protein</fullName>
    </submittedName>
</protein>
<dbReference type="Pfam" id="PF02803">
    <property type="entry name" value="Thiolase_C"/>
    <property type="match status" value="1"/>
</dbReference>
<name>A0A933SE47_UNCEI</name>
<proteinExistence type="inferred from homology"/>
<evidence type="ECO:0000313" key="9">
    <source>
        <dbReference type="Proteomes" id="UP000696931"/>
    </source>
</evidence>
<feature type="active site" description="Proton acceptor" evidence="4">
    <location>
        <position position="376"/>
    </location>
</feature>
<dbReference type="FunFam" id="3.40.47.10:FF:000010">
    <property type="entry name" value="Acetyl-CoA acetyltransferase (Thiolase)"/>
    <property type="match status" value="1"/>
</dbReference>
<sequence length="390" mass="40295">MAEWIGGKRGDGQNGGALAALSALDLGAAAARGALDRAGLPASRVDHVVMGNALQTSGDALYGARPVALKAGMEISCPALTVNRLCGSGLQSVVSAAQLLQLGEAQWIIAGGMESMSQAPHVLRGARAGFRLGPGAQLEDSLFVALKDTYCGFFMAQTSDNLARKYGITREQQDEFALRSHNLANTANNNGRFAEEIVPVEVKAGKKSAMVEKDDHLFPGTSIERLAALPAAFGPESMVTAGNASGVVDGAAAVVVTTAANAKAEGKAPMGFVRGWSYVGVDPDVMGFGPAPAIRKVLEKAGLKLDQIDLFEINEAFSGQFLSCEKDLGLDRDKVNVNGGAIGLGHPLGATGTRLIHTLLIELGKRGKKFGIASACIGGGQGMAVLVERA</sequence>
<gene>
    <name evidence="8" type="ORF">HZA61_13265</name>
</gene>
<dbReference type="PIRSF" id="PIRSF000429">
    <property type="entry name" value="Ac-CoA_Ac_transf"/>
    <property type="match status" value="1"/>
</dbReference>
<feature type="domain" description="Thiolase N-terminal" evidence="6">
    <location>
        <begin position="12"/>
        <end position="258"/>
    </location>
</feature>
<feature type="active site" description="Acyl-thioester intermediate" evidence="4">
    <location>
        <position position="86"/>
    </location>
</feature>
<feature type="domain" description="Thiolase C-terminal" evidence="7">
    <location>
        <begin position="269"/>
        <end position="389"/>
    </location>
</feature>
<dbReference type="Proteomes" id="UP000696931">
    <property type="component" value="Unassembled WGS sequence"/>
</dbReference>
<dbReference type="InterPro" id="IPR016039">
    <property type="entry name" value="Thiolase-like"/>
</dbReference>
<dbReference type="InterPro" id="IPR020615">
    <property type="entry name" value="Thiolase_acyl_enz_int_AS"/>
</dbReference>
<evidence type="ECO:0000259" key="6">
    <source>
        <dbReference type="Pfam" id="PF00108"/>
    </source>
</evidence>
<dbReference type="SUPFAM" id="SSF53901">
    <property type="entry name" value="Thiolase-like"/>
    <property type="match status" value="2"/>
</dbReference>